<name>A0A2X1Q795_KLEPN</name>
<dbReference type="GO" id="GO:0006355">
    <property type="term" value="P:regulation of DNA-templated transcription"/>
    <property type="evidence" value="ECO:0007669"/>
    <property type="project" value="InterPro"/>
</dbReference>
<dbReference type="InterPro" id="IPR005569">
    <property type="entry name" value="Arc_DNA-bd_dom"/>
</dbReference>
<evidence type="ECO:0000259" key="2">
    <source>
        <dbReference type="Pfam" id="PF03869"/>
    </source>
</evidence>
<evidence type="ECO:0000313" key="4">
    <source>
        <dbReference type="Proteomes" id="UP000250675"/>
    </source>
</evidence>
<dbReference type="InterPro" id="IPR013321">
    <property type="entry name" value="Arc_rbn_hlx_hlx"/>
</dbReference>
<feature type="coiled-coil region" evidence="1">
    <location>
        <begin position="59"/>
        <end position="99"/>
    </location>
</feature>
<dbReference type="GO" id="GO:0043565">
    <property type="term" value="F:sequence-specific DNA binding"/>
    <property type="evidence" value="ECO:0007669"/>
    <property type="project" value="UniProtKB-ARBA"/>
</dbReference>
<accession>A0A2X1Q795</accession>
<feature type="domain" description="Arc-like DNA binding" evidence="2">
    <location>
        <begin position="4"/>
        <end position="50"/>
    </location>
</feature>
<dbReference type="SUPFAM" id="SSF47598">
    <property type="entry name" value="Ribbon-helix-helix"/>
    <property type="match status" value="1"/>
</dbReference>
<dbReference type="InterPro" id="IPR010985">
    <property type="entry name" value="Ribbon_hlx_hlx"/>
</dbReference>
<gene>
    <name evidence="3" type="primary">mnt</name>
    <name evidence="3" type="ORF">NCTC9645_00106</name>
</gene>
<protein>
    <submittedName>
        <fullName evidence="3">Regulatory protein Mnt</fullName>
    </submittedName>
</protein>
<proteinExistence type="predicted"/>
<evidence type="ECO:0000313" key="3">
    <source>
        <dbReference type="EMBL" id="SPX50608.1"/>
    </source>
</evidence>
<sequence>MTKRDPQINVRLPQELKEKLHQLAEKNKRSANAEVIAAIELAIHMDGQVTQDAEGKIEIRLSKEESKILEKQIETLKQIKAAEEKIDQLFTALNQAKKA</sequence>
<dbReference type="Proteomes" id="UP000250675">
    <property type="component" value="Unassembled WGS sequence"/>
</dbReference>
<keyword evidence="1" id="KW-0175">Coiled coil</keyword>
<evidence type="ECO:0000256" key="1">
    <source>
        <dbReference type="SAM" id="Coils"/>
    </source>
</evidence>
<organism evidence="3 4">
    <name type="scientific">Klebsiella pneumoniae</name>
    <dbReference type="NCBI Taxonomy" id="573"/>
    <lineage>
        <taxon>Bacteria</taxon>
        <taxon>Pseudomonadati</taxon>
        <taxon>Pseudomonadota</taxon>
        <taxon>Gammaproteobacteria</taxon>
        <taxon>Enterobacterales</taxon>
        <taxon>Enterobacteriaceae</taxon>
        <taxon>Klebsiella/Raoultella group</taxon>
        <taxon>Klebsiella</taxon>
        <taxon>Klebsiella pneumoniae complex</taxon>
    </lineage>
</organism>
<dbReference type="EMBL" id="UASO01000001">
    <property type="protein sequence ID" value="SPX50608.1"/>
    <property type="molecule type" value="Genomic_DNA"/>
</dbReference>
<dbReference type="Pfam" id="PF03869">
    <property type="entry name" value="Arc"/>
    <property type="match status" value="1"/>
</dbReference>
<dbReference type="Gene3D" id="1.10.1220.10">
    <property type="entry name" value="Met repressor-like"/>
    <property type="match status" value="1"/>
</dbReference>
<reference evidence="3 4" key="1">
    <citation type="submission" date="2018-06" db="EMBL/GenBank/DDBJ databases">
        <authorList>
            <consortium name="Pathogen Informatics"/>
            <person name="Doyle S."/>
        </authorList>
    </citation>
    <scope>NUCLEOTIDE SEQUENCE [LARGE SCALE GENOMIC DNA]</scope>
    <source>
        <strain evidence="3 4">NCTC9645</strain>
    </source>
</reference>
<dbReference type="AlphaFoldDB" id="A0A2X1Q795"/>